<dbReference type="Gene3D" id="1.10.10.10">
    <property type="entry name" value="Winged helix-like DNA-binding domain superfamily/Winged helix DNA-binding domain"/>
    <property type="match status" value="1"/>
</dbReference>
<keyword evidence="4" id="KW-0963">Cytoplasm</keyword>
<gene>
    <name evidence="13" type="ORF">L196_00410</name>
</gene>
<keyword evidence="10" id="KW-0804">Transcription</keyword>
<accession>A0AB33Z3R6</accession>
<evidence type="ECO:0000256" key="6">
    <source>
        <dbReference type="ARBA" id="ARBA00022605"/>
    </source>
</evidence>
<evidence type="ECO:0000259" key="12">
    <source>
        <dbReference type="PROSITE" id="PS50931"/>
    </source>
</evidence>
<dbReference type="CDD" id="cd08441">
    <property type="entry name" value="PBP2_MetR"/>
    <property type="match status" value="1"/>
</dbReference>
<proteinExistence type="inferred from homology"/>
<dbReference type="Pfam" id="PF03466">
    <property type="entry name" value="LysR_substrate"/>
    <property type="match status" value="1"/>
</dbReference>
<dbReference type="GO" id="GO:0005737">
    <property type="term" value="C:cytoplasm"/>
    <property type="evidence" value="ECO:0007669"/>
    <property type="project" value="UniProtKB-SubCell"/>
</dbReference>
<name>A0AB33Z3R6_9GAMM</name>
<dbReference type="InterPro" id="IPR036388">
    <property type="entry name" value="WH-like_DNA-bd_sf"/>
</dbReference>
<evidence type="ECO:0000313" key="14">
    <source>
        <dbReference type="Proteomes" id="UP000015462"/>
    </source>
</evidence>
<keyword evidence="7" id="KW-0805">Transcription regulation</keyword>
<comment type="similarity">
    <text evidence="2">Belongs to the LysR transcriptional regulatory family.</text>
</comment>
<evidence type="ECO:0000256" key="8">
    <source>
        <dbReference type="ARBA" id="ARBA00023125"/>
    </source>
</evidence>
<keyword evidence="8" id="KW-0238">DNA-binding</keyword>
<evidence type="ECO:0000256" key="9">
    <source>
        <dbReference type="ARBA" id="ARBA00023159"/>
    </source>
</evidence>
<dbReference type="FunFam" id="1.10.10.10:FF:000001">
    <property type="entry name" value="LysR family transcriptional regulator"/>
    <property type="match status" value="1"/>
</dbReference>
<dbReference type="InterPro" id="IPR037406">
    <property type="entry name" value="MetR_PBP2"/>
</dbReference>
<keyword evidence="9" id="KW-0010">Activator</keyword>
<evidence type="ECO:0000256" key="5">
    <source>
        <dbReference type="ARBA" id="ARBA00022491"/>
    </source>
</evidence>
<dbReference type="GO" id="GO:0003700">
    <property type="term" value="F:DNA-binding transcription factor activity"/>
    <property type="evidence" value="ECO:0007669"/>
    <property type="project" value="InterPro"/>
</dbReference>
<keyword evidence="11" id="KW-0486">Methionine biosynthesis</keyword>
<feature type="domain" description="HTH lysR-type" evidence="12">
    <location>
        <begin position="3"/>
        <end position="60"/>
    </location>
</feature>
<dbReference type="PANTHER" id="PTHR30126:SF25">
    <property type="entry name" value="HTH-TYPE TRANSCRIPTIONAL REGULATOR METR"/>
    <property type="match status" value="1"/>
</dbReference>
<dbReference type="SUPFAM" id="SSF46785">
    <property type="entry name" value="Winged helix' DNA-binding domain"/>
    <property type="match status" value="1"/>
</dbReference>
<keyword evidence="14" id="KW-1185">Reference proteome</keyword>
<keyword evidence="5" id="KW-0678">Repressor</keyword>
<dbReference type="EMBL" id="ASHL01000001">
    <property type="protein sequence ID" value="EPD13915.1"/>
    <property type="molecule type" value="Genomic_DNA"/>
</dbReference>
<dbReference type="InterPro" id="IPR036390">
    <property type="entry name" value="WH_DNA-bd_sf"/>
</dbReference>
<dbReference type="InterPro" id="IPR005119">
    <property type="entry name" value="LysR_subst-bd"/>
</dbReference>
<evidence type="ECO:0000256" key="4">
    <source>
        <dbReference type="ARBA" id="ARBA00022490"/>
    </source>
</evidence>
<organism evidence="13 14">
    <name type="scientific">Cycloclasticus pugetii</name>
    <dbReference type="NCBI Taxonomy" id="34068"/>
    <lineage>
        <taxon>Bacteria</taxon>
        <taxon>Pseudomonadati</taxon>
        <taxon>Pseudomonadota</taxon>
        <taxon>Gammaproteobacteria</taxon>
        <taxon>Thiotrichales</taxon>
        <taxon>Piscirickettsiaceae</taxon>
        <taxon>Cycloclasticus</taxon>
    </lineage>
</organism>
<dbReference type="PANTHER" id="PTHR30126">
    <property type="entry name" value="HTH-TYPE TRANSCRIPTIONAL REGULATOR"/>
    <property type="match status" value="1"/>
</dbReference>
<dbReference type="Gene3D" id="3.40.190.10">
    <property type="entry name" value="Periplasmic binding protein-like II"/>
    <property type="match status" value="1"/>
</dbReference>
<evidence type="ECO:0000256" key="10">
    <source>
        <dbReference type="ARBA" id="ARBA00023163"/>
    </source>
</evidence>
<evidence type="ECO:0000256" key="11">
    <source>
        <dbReference type="ARBA" id="ARBA00023167"/>
    </source>
</evidence>
<comment type="subcellular location">
    <subcellularLocation>
        <location evidence="1">Cytoplasm</location>
    </subcellularLocation>
</comment>
<dbReference type="RefSeq" id="WP_015005730.1">
    <property type="nucleotide sequence ID" value="NZ_FQZJ01000004.1"/>
</dbReference>
<keyword evidence="6" id="KW-0028">Amino-acid biosynthesis</keyword>
<dbReference type="SUPFAM" id="SSF53850">
    <property type="entry name" value="Periplasmic binding protein-like II"/>
    <property type="match status" value="1"/>
</dbReference>
<dbReference type="GO" id="GO:0000976">
    <property type="term" value="F:transcription cis-regulatory region binding"/>
    <property type="evidence" value="ECO:0007669"/>
    <property type="project" value="TreeGrafter"/>
</dbReference>
<sequence length="298" mass="33680">MILEIRHLRAIYTIARSKNLNQAAQKLHLTPSALSHQIKTIENHFETTLFFRQHKPLGLTDAGQRLLDLAERVLPLVENTEHELKQIANGKAGRLFITIECHACFEWLLPTLEQYRKQWPDIHIDIKLGMSFNPLPALSRGEIDLVISTDPVDKPGLSFLTLFPYQALLVMNDQHPLKDKAFINAEDLAEQTLITYPVERSRLDVFRHYLDPANVEPAQVRQVELTTMMMQLIAVGQGVAALPDWLLDAPTTAQSLIGKPLGAKGMHGMLHAACRDQDIETPYISAFIELARGFKNKK</sequence>
<dbReference type="AlphaFoldDB" id="A0AB33Z3R6"/>
<dbReference type="Proteomes" id="UP000015462">
    <property type="component" value="Unassembled WGS sequence"/>
</dbReference>
<protein>
    <recommendedName>
        <fullName evidence="3">HTH-type transcriptional regulator MetR</fullName>
    </recommendedName>
</protein>
<evidence type="ECO:0000256" key="1">
    <source>
        <dbReference type="ARBA" id="ARBA00004496"/>
    </source>
</evidence>
<dbReference type="InterPro" id="IPR000847">
    <property type="entry name" value="LysR_HTH_N"/>
</dbReference>
<evidence type="ECO:0000256" key="2">
    <source>
        <dbReference type="ARBA" id="ARBA00009437"/>
    </source>
</evidence>
<evidence type="ECO:0000313" key="13">
    <source>
        <dbReference type="EMBL" id="EPD13915.1"/>
    </source>
</evidence>
<evidence type="ECO:0000256" key="7">
    <source>
        <dbReference type="ARBA" id="ARBA00023015"/>
    </source>
</evidence>
<dbReference type="Pfam" id="PF00126">
    <property type="entry name" value="HTH_1"/>
    <property type="match status" value="1"/>
</dbReference>
<evidence type="ECO:0000256" key="3">
    <source>
        <dbReference type="ARBA" id="ARBA00019365"/>
    </source>
</evidence>
<reference evidence="13 14" key="1">
    <citation type="journal article" date="2013" name="Genome Announc.">
        <title>Genome Sequence of the Pyrene- and Fluoranthene-Degrading Bacterium Cycloclasticus sp. Strain PY97M.</title>
        <authorList>
            <person name="Cui Z."/>
            <person name="Xu G."/>
            <person name="Li Q."/>
            <person name="Gao W."/>
            <person name="Zheng L."/>
        </authorList>
    </citation>
    <scope>NUCLEOTIDE SEQUENCE [LARGE SCALE GENOMIC DNA]</scope>
    <source>
        <strain evidence="13 14">PY97M</strain>
    </source>
</reference>
<comment type="caution">
    <text evidence="13">The sequence shown here is derived from an EMBL/GenBank/DDBJ whole genome shotgun (WGS) entry which is preliminary data.</text>
</comment>
<dbReference type="GO" id="GO:0009086">
    <property type="term" value="P:methionine biosynthetic process"/>
    <property type="evidence" value="ECO:0007669"/>
    <property type="project" value="UniProtKB-KW"/>
</dbReference>
<dbReference type="PROSITE" id="PS50931">
    <property type="entry name" value="HTH_LYSR"/>
    <property type="match status" value="1"/>
</dbReference>